<evidence type="ECO:0008006" key="2">
    <source>
        <dbReference type="Google" id="ProtNLM"/>
    </source>
</evidence>
<dbReference type="InterPro" id="IPR010667">
    <property type="entry name" value="Phage_T4_Gp19"/>
</dbReference>
<dbReference type="GO" id="GO:0005198">
    <property type="term" value="F:structural molecule activity"/>
    <property type="evidence" value="ECO:0007669"/>
    <property type="project" value="InterPro"/>
</dbReference>
<dbReference type="InterPro" id="IPR011747">
    <property type="entry name" value="CHP02241"/>
</dbReference>
<organism evidence="1">
    <name type="scientific">uncultured Desulfobacteraceae bacterium</name>
    <dbReference type="NCBI Taxonomy" id="218296"/>
    <lineage>
        <taxon>Bacteria</taxon>
        <taxon>Pseudomonadati</taxon>
        <taxon>Thermodesulfobacteriota</taxon>
        <taxon>Desulfobacteria</taxon>
        <taxon>Desulfobacterales</taxon>
        <taxon>Desulfobacteraceae</taxon>
        <taxon>environmental samples</taxon>
    </lineage>
</organism>
<accession>A0A484HCP3</accession>
<dbReference type="Pfam" id="PF06841">
    <property type="entry name" value="Phage_T4_gp19"/>
    <property type="match status" value="1"/>
</dbReference>
<evidence type="ECO:0000313" key="1">
    <source>
        <dbReference type="EMBL" id="VEN73043.1"/>
    </source>
</evidence>
<dbReference type="PANTHER" id="PTHR38009">
    <property type="entry name" value="CONSERVED HYPOTHETICAL PHAGE TAIL PROTEIN"/>
    <property type="match status" value="1"/>
</dbReference>
<dbReference type="AlphaFoldDB" id="A0A484HCP3"/>
<name>A0A484HCP3_9BACT</name>
<sequence>MSLLSLTSKLGSMSSILDMAEAVNYRFMVNFYGGGGNPLDMRFQSVSGISSTVEVDEVREGGENLYMHNLPTRVSHENLVLTRGMIIGCAMNKSGRDVLHSLKVKPSDIQVSPLDKNDMPTYGGWLFQNAWLVSWTIEDLSGEDNNLIINSMEFTYNRLKHVVT</sequence>
<reference evidence="1" key="1">
    <citation type="submission" date="2019-01" db="EMBL/GenBank/DDBJ databases">
        <authorList>
            <consortium name="Genoscope - CEA"/>
            <person name="William W."/>
        </authorList>
    </citation>
    <scope>NUCLEOTIDE SEQUENCE</scope>
    <source>
        <strain evidence="1">CR-1</strain>
    </source>
</reference>
<protein>
    <recommendedName>
        <fullName evidence="2">Phage tail protein</fullName>
    </recommendedName>
</protein>
<dbReference type="PANTHER" id="PTHR38009:SF1">
    <property type="entry name" value="CONSERVED HYPOTHETICAL PHAGE TAIL PROTEIN"/>
    <property type="match status" value="1"/>
</dbReference>
<gene>
    <name evidence="1" type="ORF">EPICR_110010</name>
</gene>
<proteinExistence type="predicted"/>
<dbReference type="NCBIfam" id="TIGR02241">
    <property type="entry name" value="conserved hypothetical phage tail region protein"/>
    <property type="match status" value="1"/>
</dbReference>
<dbReference type="EMBL" id="CAACVI010000003">
    <property type="protein sequence ID" value="VEN73043.1"/>
    <property type="molecule type" value="Genomic_DNA"/>
</dbReference>